<evidence type="ECO:0000256" key="6">
    <source>
        <dbReference type="SAM" id="Phobius"/>
    </source>
</evidence>
<keyword evidence="8" id="KW-1185">Reference proteome</keyword>
<protein>
    <submittedName>
        <fullName evidence="7">Hydrogenase</fullName>
    </submittedName>
</protein>
<dbReference type="PANTHER" id="PTHR38601">
    <property type="entry name" value="HYDROGENASE-4 COMPONENT E"/>
    <property type="match status" value="1"/>
</dbReference>
<dbReference type="RefSeq" id="WP_369084157.1">
    <property type="nucleotide sequence ID" value="NZ_JBFSHR010000004.1"/>
</dbReference>
<evidence type="ECO:0000256" key="4">
    <source>
        <dbReference type="ARBA" id="ARBA00022989"/>
    </source>
</evidence>
<feature type="transmembrane region" description="Helical" evidence="6">
    <location>
        <begin position="6"/>
        <end position="29"/>
    </location>
</feature>
<comment type="caution">
    <text evidence="7">The sequence shown here is derived from an EMBL/GenBank/DDBJ whole genome shotgun (WGS) entry which is preliminary data.</text>
</comment>
<evidence type="ECO:0000256" key="1">
    <source>
        <dbReference type="ARBA" id="ARBA00004651"/>
    </source>
</evidence>
<reference evidence="7 8" key="1">
    <citation type="submission" date="2024-07" db="EMBL/GenBank/DDBJ databases">
        <title>Draft Genome Sequence of Ferrimicrobium acidiphilum Strain YE2023, Isolated from a Pulp of Bioleach Reactor.</title>
        <authorList>
            <person name="Elkina Y.A."/>
            <person name="Bulaeva A.G."/>
            <person name="Beletsky A.V."/>
            <person name="Mardanov A.V."/>
        </authorList>
    </citation>
    <scope>NUCLEOTIDE SEQUENCE [LARGE SCALE GENOMIC DNA]</scope>
    <source>
        <strain evidence="7 8">YE2023</strain>
    </source>
</reference>
<keyword evidence="5 6" id="KW-0472">Membrane</keyword>
<evidence type="ECO:0000256" key="5">
    <source>
        <dbReference type="ARBA" id="ARBA00023136"/>
    </source>
</evidence>
<keyword evidence="3 6" id="KW-0812">Transmembrane</keyword>
<feature type="transmembrane region" description="Helical" evidence="6">
    <location>
        <begin position="38"/>
        <end position="58"/>
    </location>
</feature>
<evidence type="ECO:0000313" key="8">
    <source>
        <dbReference type="Proteomes" id="UP001560267"/>
    </source>
</evidence>
<keyword evidence="4 6" id="KW-1133">Transmembrane helix</keyword>
<accession>A0ABV3Y2F9</accession>
<keyword evidence="2" id="KW-1003">Cell membrane</keyword>
<comment type="subcellular location">
    <subcellularLocation>
        <location evidence="1">Cell membrane</location>
        <topology evidence="1">Multi-pass membrane protein</topology>
    </subcellularLocation>
</comment>
<feature type="transmembrane region" description="Helical" evidence="6">
    <location>
        <begin position="99"/>
        <end position="120"/>
    </location>
</feature>
<dbReference type="PANTHER" id="PTHR38601:SF1">
    <property type="entry name" value="HYDROGENASE-4 COMPONENT E"/>
    <property type="match status" value="1"/>
</dbReference>
<evidence type="ECO:0000256" key="3">
    <source>
        <dbReference type="ARBA" id="ARBA00022692"/>
    </source>
</evidence>
<name>A0ABV3Y2F9_9ACTN</name>
<evidence type="ECO:0000256" key="2">
    <source>
        <dbReference type="ARBA" id="ARBA00022475"/>
    </source>
</evidence>
<sequence>MTGIAQHPIVVAVLSLALFVILILSFVILGSHWVRNHVYAFALQSWVIGGISIVVAIWGHYPLLYGIAALTIVVRGLVIPFFVVRILDRNGVGRESAPILRSSSAVVVGGALVILGFVIAEEISHQLVHLPSLAVLALTVLFAVEFIAFLMLSLRTEALASLLALLMIENGILAGSQILVPGMPFLLEIVLLFDLLVIIATYAVLAPSLRTRIGGTDVREMRELAG</sequence>
<feature type="transmembrane region" description="Helical" evidence="6">
    <location>
        <begin position="132"/>
        <end position="152"/>
    </location>
</feature>
<organism evidence="7 8">
    <name type="scientific">Ferrimicrobium acidiphilum</name>
    <dbReference type="NCBI Taxonomy" id="121039"/>
    <lineage>
        <taxon>Bacteria</taxon>
        <taxon>Bacillati</taxon>
        <taxon>Actinomycetota</taxon>
        <taxon>Acidimicrobiia</taxon>
        <taxon>Acidimicrobiales</taxon>
        <taxon>Acidimicrobiaceae</taxon>
        <taxon>Ferrimicrobium</taxon>
    </lineage>
</organism>
<evidence type="ECO:0000313" key="7">
    <source>
        <dbReference type="EMBL" id="MEX6428654.1"/>
    </source>
</evidence>
<feature type="transmembrane region" description="Helical" evidence="6">
    <location>
        <begin position="64"/>
        <end position="87"/>
    </location>
</feature>
<feature type="transmembrane region" description="Helical" evidence="6">
    <location>
        <begin position="185"/>
        <end position="205"/>
    </location>
</feature>
<gene>
    <name evidence="7" type="ORF">AB6A68_02220</name>
</gene>
<dbReference type="Proteomes" id="UP001560267">
    <property type="component" value="Unassembled WGS sequence"/>
</dbReference>
<dbReference type="InterPro" id="IPR038730">
    <property type="entry name" value="HyfE-like"/>
</dbReference>
<dbReference type="EMBL" id="JBFSHR010000004">
    <property type="protein sequence ID" value="MEX6428654.1"/>
    <property type="molecule type" value="Genomic_DNA"/>
</dbReference>
<feature type="transmembrane region" description="Helical" evidence="6">
    <location>
        <begin position="159"/>
        <end position="179"/>
    </location>
</feature>
<proteinExistence type="predicted"/>